<geneLocation type="plasmid" evidence="2 3">
    <name>pQBR103</name>
</geneLocation>
<dbReference type="InterPro" id="IPR004919">
    <property type="entry name" value="GmrSD_N"/>
</dbReference>
<dbReference type="Pfam" id="PF03235">
    <property type="entry name" value="GmrSD_N"/>
    <property type="match status" value="1"/>
</dbReference>
<organism evidence="2 3">
    <name type="scientific">Pseudomonas fluorescens (strain SBW25)</name>
    <dbReference type="NCBI Taxonomy" id="216595"/>
    <lineage>
        <taxon>Bacteria</taxon>
        <taxon>Pseudomonadati</taxon>
        <taxon>Pseudomonadota</taxon>
        <taxon>Gammaproteobacteria</taxon>
        <taxon>Pseudomonadales</taxon>
        <taxon>Pseudomonadaceae</taxon>
        <taxon>Pseudomonas</taxon>
    </lineage>
</organism>
<evidence type="ECO:0000313" key="3">
    <source>
        <dbReference type="Proteomes" id="UP000002332"/>
    </source>
</evidence>
<evidence type="ECO:0000313" key="2">
    <source>
        <dbReference type="EMBL" id="CAM96407.1"/>
    </source>
</evidence>
<proteinExistence type="predicted"/>
<dbReference type="PATRIC" id="fig|216595.4.peg.194"/>
<accession>A4V795</accession>
<protein>
    <submittedName>
        <fullName evidence="2">Phage-related protein</fullName>
    </submittedName>
</protein>
<keyword evidence="2" id="KW-0614">Plasmid</keyword>
<name>A4V795_PSEFS</name>
<evidence type="ECO:0000259" key="1">
    <source>
        <dbReference type="Pfam" id="PF03235"/>
    </source>
</evidence>
<dbReference type="AlphaFoldDB" id="A4V795"/>
<sequence length="185" mass="21321">MRYNRYGDTAMLPPRLLNGTTRAFTIECLIPTASINRDLTLLPESRQIMRFVLPDWQRAECWDREKKVSFIEGVFLGFGTGFLVVNGREWEGDSAKPAPMAGWLLDGQQRVSAVRDFLAGEFPIFGDIYWPDIPRADQMRRFLHHPFPQMEIEYIGDELTLKSLYKRLNKGGVPHTEADMARVDQ</sequence>
<dbReference type="EMBL" id="AM235768">
    <property type="protein sequence ID" value="CAM96407.1"/>
    <property type="molecule type" value="Genomic_DNA"/>
</dbReference>
<feature type="domain" description="GmrSD restriction endonucleases N-terminal" evidence="1">
    <location>
        <begin position="47"/>
        <end position="120"/>
    </location>
</feature>
<reference evidence="2 3" key="1">
    <citation type="journal article" date="2007" name="ISME J.">
        <title>Sequence-based analysis of pQBR103; a representative of a unique, transfer-proficient mega plasmid resident in the microbial community of sugar beet.</title>
        <authorList>
            <person name="Tett A."/>
            <person name="Spiers A.J."/>
            <person name="Crossman L.C."/>
            <person name="Ager D."/>
            <person name="Ciric L."/>
            <person name="Dow J.M."/>
            <person name="Fry J.C."/>
            <person name="Harris D."/>
            <person name="Lilley A."/>
            <person name="Oliver A."/>
            <person name="Parkhill J."/>
            <person name="Quail M.A."/>
            <person name="Rainey P.B."/>
            <person name="Saunders N.J."/>
            <person name="Seeger K."/>
            <person name="Snyder L.A.S."/>
            <person name="Squares R."/>
            <person name="Thomas C.M."/>
            <person name="Turner S.L."/>
            <person name="Zhang X.-X."/>
            <person name="Field D."/>
            <person name="Bailey M.J."/>
        </authorList>
    </citation>
    <scope>NUCLEOTIDE SEQUENCE [LARGE SCALE GENOMIC DNA]</scope>
    <source>
        <strain evidence="2 3">SBW25</strain>
    </source>
</reference>
<gene>
    <name evidence="2" type="ordered locus">pQBR0375</name>
</gene>
<dbReference type="Proteomes" id="UP000002332">
    <property type="component" value="Plasmid pQBR103"/>
</dbReference>